<organism evidence="1 2">
    <name type="scientific">Phtheirospermum japonicum</name>
    <dbReference type="NCBI Taxonomy" id="374723"/>
    <lineage>
        <taxon>Eukaryota</taxon>
        <taxon>Viridiplantae</taxon>
        <taxon>Streptophyta</taxon>
        <taxon>Embryophyta</taxon>
        <taxon>Tracheophyta</taxon>
        <taxon>Spermatophyta</taxon>
        <taxon>Magnoliopsida</taxon>
        <taxon>eudicotyledons</taxon>
        <taxon>Gunneridae</taxon>
        <taxon>Pentapetalae</taxon>
        <taxon>asterids</taxon>
        <taxon>lamiids</taxon>
        <taxon>Lamiales</taxon>
        <taxon>Orobanchaceae</taxon>
        <taxon>Orobanchaceae incertae sedis</taxon>
        <taxon>Phtheirospermum</taxon>
    </lineage>
</organism>
<dbReference type="SUPFAM" id="SSF47113">
    <property type="entry name" value="Histone-fold"/>
    <property type="match status" value="1"/>
</dbReference>
<name>A0A830B671_9LAMI</name>
<dbReference type="PANTHER" id="PTHR23430">
    <property type="entry name" value="HISTONE H2A"/>
    <property type="match status" value="1"/>
</dbReference>
<dbReference type="EMBL" id="BMAC01000015">
    <property type="protein sequence ID" value="GFP80114.1"/>
    <property type="molecule type" value="Genomic_DNA"/>
</dbReference>
<dbReference type="InterPro" id="IPR009072">
    <property type="entry name" value="Histone-fold"/>
</dbReference>
<evidence type="ECO:0000313" key="2">
    <source>
        <dbReference type="Proteomes" id="UP000653305"/>
    </source>
</evidence>
<evidence type="ECO:0000313" key="1">
    <source>
        <dbReference type="EMBL" id="GFP80114.1"/>
    </source>
</evidence>
<keyword evidence="2" id="KW-1185">Reference proteome</keyword>
<accession>A0A830B671</accession>
<dbReference type="Gene3D" id="1.10.20.10">
    <property type="entry name" value="Histone, subunit A"/>
    <property type="match status" value="1"/>
</dbReference>
<dbReference type="OrthoDB" id="9421954at2759"/>
<dbReference type="PRINTS" id="PR00620">
    <property type="entry name" value="HISTONEH2A"/>
</dbReference>
<dbReference type="GO" id="GO:0046982">
    <property type="term" value="F:protein heterodimerization activity"/>
    <property type="evidence" value="ECO:0007669"/>
    <property type="project" value="InterPro"/>
</dbReference>
<dbReference type="GO" id="GO:0000786">
    <property type="term" value="C:nucleosome"/>
    <property type="evidence" value="ECO:0007669"/>
    <property type="project" value="InterPro"/>
</dbReference>
<sequence length="62" mass="6923">KKTQLSSSKKSHSRSIKAGLQFLVGRITLFLKAGKYAKRVGVRDPVYLAAVLEYLATRVLIF</sequence>
<dbReference type="GO" id="GO:0030527">
    <property type="term" value="F:structural constituent of chromatin"/>
    <property type="evidence" value="ECO:0007669"/>
    <property type="project" value="InterPro"/>
</dbReference>
<feature type="non-terminal residue" evidence="1">
    <location>
        <position position="1"/>
    </location>
</feature>
<dbReference type="AlphaFoldDB" id="A0A830B671"/>
<dbReference type="InterPro" id="IPR002119">
    <property type="entry name" value="Histone_H2A"/>
</dbReference>
<protein>
    <submittedName>
        <fullName evidence="1">Histone h2ax</fullName>
    </submittedName>
</protein>
<gene>
    <name evidence="1" type="ORF">PHJA_000154800</name>
</gene>
<proteinExistence type="predicted"/>
<comment type="caution">
    <text evidence="1">The sequence shown here is derived from an EMBL/GenBank/DDBJ whole genome shotgun (WGS) entry which is preliminary data.</text>
</comment>
<dbReference type="GO" id="GO:0003677">
    <property type="term" value="F:DNA binding"/>
    <property type="evidence" value="ECO:0007669"/>
    <property type="project" value="InterPro"/>
</dbReference>
<dbReference type="Proteomes" id="UP000653305">
    <property type="component" value="Unassembled WGS sequence"/>
</dbReference>
<reference evidence="1" key="1">
    <citation type="submission" date="2020-07" db="EMBL/GenBank/DDBJ databases">
        <title>Ethylene signaling mediates host invasion by parasitic plants.</title>
        <authorList>
            <person name="Yoshida S."/>
        </authorList>
    </citation>
    <scope>NUCLEOTIDE SEQUENCE</scope>
    <source>
        <strain evidence="1">Okayama</strain>
    </source>
</reference>